<feature type="domain" description="FAD-dependent oxidoreductase 2 FAD-binding" evidence="5">
    <location>
        <begin position="32"/>
        <end position="516"/>
    </location>
</feature>
<dbReference type="InterPro" id="IPR036188">
    <property type="entry name" value="FAD/NAD-bd_sf"/>
</dbReference>
<dbReference type="SUPFAM" id="SSF56425">
    <property type="entry name" value="Succinate dehydrogenase/fumarate reductase flavoprotein, catalytic domain"/>
    <property type="match status" value="1"/>
</dbReference>
<proteinExistence type="predicted"/>
<evidence type="ECO:0000256" key="2">
    <source>
        <dbReference type="ARBA" id="ARBA00022630"/>
    </source>
</evidence>
<evidence type="ECO:0000256" key="4">
    <source>
        <dbReference type="ARBA" id="ARBA00023002"/>
    </source>
</evidence>
<keyword evidence="7" id="KW-1185">Reference proteome</keyword>
<dbReference type="NCBIfam" id="NF009474">
    <property type="entry name" value="PRK12837.1"/>
    <property type="match status" value="1"/>
</dbReference>
<dbReference type="Proteomes" id="UP000572007">
    <property type="component" value="Unassembled WGS sequence"/>
</dbReference>
<dbReference type="Gene3D" id="3.50.50.60">
    <property type="entry name" value="FAD/NAD(P)-binding domain"/>
    <property type="match status" value="1"/>
</dbReference>
<dbReference type="InterPro" id="IPR003953">
    <property type="entry name" value="FAD-dep_OxRdtase_2_FAD-bd"/>
</dbReference>
<keyword evidence="4" id="KW-0560">Oxidoreductase</keyword>
<comment type="caution">
    <text evidence="6">The sequence shown here is derived from an EMBL/GenBank/DDBJ whole genome shotgun (WGS) entry which is preliminary data.</text>
</comment>
<dbReference type="EMBL" id="JAAXOM010000001">
    <property type="protein sequence ID" value="NKX85800.1"/>
    <property type="molecule type" value="Genomic_DNA"/>
</dbReference>
<evidence type="ECO:0000256" key="3">
    <source>
        <dbReference type="ARBA" id="ARBA00022827"/>
    </source>
</evidence>
<dbReference type="GO" id="GO:0033765">
    <property type="term" value="F:steroid dehydrogenase activity, acting on the CH-CH group of donors"/>
    <property type="evidence" value="ECO:0007669"/>
    <property type="project" value="UniProtKB-ARBA"/>
</dbReference>
<evidence type="ECO:0000256" key="1">
    <source>
        <dbReference type="ARBA" id="ARBA00001974"/>
    </source>
</evidence>
<dbReference type="AlphaFoldDB" id="A0A846VYW5"/>
<evidence type="ECO:0000313" key="6">
    <source>
        <dbReference type="EMBL" id="NKX85800.1"/>
    </source>
</evidence>
<dbReference type="PANTHER" id="PTHR43400:SF10">
    <property type="entry name" value="3-OXOSTEROID 1-DEHYDROGENASE"/>
    <property type="match status" value="1"/>
</dbReference>
<dbReference type="GO" id="GO:0008202">
    <property type="term" value="P:steroid metabolic process"/>
    <property type="evidence" value="ECO:0007669"/>
    <property type="project" value="UniProtKB-ARBA"/>
</dbReference>
<dbReference type="Gene3D" id="3.90.700.10">
    <property type="entry name" value="Succinate dehydrogenase/fumarate reductase flavoprotein, catalytic domain"/>
    <property type="match status" value="1"/>
</dbReference>
<comment type="cofactor">
    <cofactor evidence="1">
        <name>FAD</name>
        <dbReference type="ChEBI" id="CHEBI:57692"/>
    </cofactor>
</comment>
<evidence type="ECO:0000313" key="7">
    <source>
        <dbReference type="Proteomes" id="UP000572007"/>
    </source>
</evidence>
<protein>
    <submittedName>
        <fullName evidence="6">FAD-binding protein</fullName>
    </submittedName>
</protein>
<sequence>MTRVTPADTGLPSGQVQAVSGGTVVDWNDEVDVLVAGSGGGLAGAYTAAREGLTVAVVEATDKFGGTTAYSGGGGVWYPCNPVLERAGTDDTLDDALTYYRAVVGDRTPEDLQQTYVRRGRDLIEYLEADEHFAFQMLPWPDYFGKAPKARLDGQRHIMPTPLPAAELGDLRESLRGPLDTDRLGAPLPELLIGGQALIGRFLRALSGYPNVTLHLSSPLVELVIEDGVVTGAIVERDGRRHAIHARRGVVLATGGFEQNQQLREQYGVPGQARDTMGPWGNQGLAHQAGIAAGADTDLMDQAWWSPGLTHPDGRSAFALWFTGGIFVDRNGERFVNESAPYDRLGREVIRRLEAGEMTLPFWMIYDDTEGEVPPIKATNVSMVETEKYVAAGLWHTADTLAELAAKIGVPADKLEATVERFNSMVATGVDPDFGRGDEAYDRAFSNGEPPLVRIDKGPFHAAAFGISDLGTKGGLRTDSAARVLDRDGQPIPGLYAAGNTMAAVSGEVYPGGGNPIGASMLFSHLAVLDMLGS</sequence>
<gene>
    <name evidence="6" type="ORF">HGA10_00545</name>
</gene>
<dbReference type="Pfam" id="PF00890">
    <property type="entry name" value="FAD_binding_2"/>
    <property type="match status" value="1"/>
</dbReference>
<dbReference type="SUPFAM" id="SSF51905">
    <property type="entry name" value="FAD/NAD(P)-binding domain"/>
    <property type="match status" value="1"/>
</dbReference>
<evidence type="ECO:0000259" key="5">
    <source>
        <dbReference type="Pfam" id="PF00890"/>
    </source>
</evidence>
<keyword evidence="3" id="KW-0274">FAD</keyword>
<name>A0A846VYW5_9NOCA</name>
<reference evidence="6 7" key="1">
    <citation type="submission" date="2020-04" db="EMBL/GenBank/DDBJ databases">
        <title>MicrobeNet Type strains.</title>
        <authorList>
            <person name="Nicholson A.C."/>
        </authorList>
    </citation>
    <scope>NUCLEOTIDE SEQUENCE [LARGE SCALE GENOMIC DNA]</scope>
    <source>
        <strain evidence="6 7">DSM 44960</strain>
    </source>
</reference>
<keyword evidence="2" id="KW-0285">Flavoprotein</keyword>
<dbReference type="InterPro" id="IPR027477">
    <property type="entry name" value="Succ_DH/fumarate_Rdtase_cat_sf"/>
</dbReference>
<dbReference type="InterPro" id="IPR050315">
    <property type="entry name" value="FAD-oxidoreductase_2"/>
</dbReference>
<dbReference type="PANTHER" id="PTHR43400">
    <property type="entry name" value="FUMARATE REDUCTASE"/>
    <property type="match status" value="1"/>
</dbReference>
<organism evidence="6 7">
    <name type="scientific">Nocardia coubleae</name>
    <dbReference type="NCBI Taxonomy" id="356147"/>
    <lineage>
        <taxon>Bacteria</taxon>
        <taxon>Bacillati</taxon>
        <taxon>Actinomycetota</taxon>
        <taxon>Actinomycetes</taxon>
        <taxon>Mycobacteriales</taxon>
        <taxon>Nocardiaceae</taxon>
        <taxon>Nocardia</taxon>
    </lineage>
</organism>
<accession>A0A846VYW5</accession>